<protein>
    <submittedName>
        <fullName evidence="1">Uncharacterized protein</fullName>
    </submittedName>
</protein>
<evidence type="ECO:0000313" key="1">
    <source>
        <dbReference type="EMBL" id="OEJ65189.1"/>
    </source>
</evidence>
<organism evidence="1 2">
    <name type="scientific">Magnetovibrio blakemorei</name>
    <dbReference type="NCBI Taxonomy" id="28181"/>
    <lineage>
        <taxon>Bacteria</taxon>
        <taxon>Pseudomonadati</taxon>
        <taxon>Pseudomonadota</taxon>
        <taxon>Alphaproteobacteria</taxon>
        <taxon>Rhodospirillales</taxon>
        <taxon>Magnetovibrionaceae</taxon>
        <taxon>Magnetovibrio</taxon>
    </lineage>
</organism>
<reference evidence="2" key="1">
    <citation type="submission" date="2016-07" db="EMBL/GenBank/DDBJ databases">
        <authorList>
            <person name="Florea S."/>
            <person name="Webb J.S."/>
            <person name="Jaromczyk J."/>
            <person name="Schardl C.L."/>
        </authorList>
    </citation>
    <scope>NUCLEOTIDE SEQUENCE [LARGE SCALE GENOMIC DNA]</scope>
    <source>
        <strain evidence="2">MV-1</strain>
    </source>
</reference>
<gene>
    <name evidence="1" type="ORF">BEN30_15055</name>
</gene>
<sequence>MTKMVIENCEQAKNDATIAAFVKLFETDAVDGVLDFRTLQEPRYMPFWKSFYITQLVEGGHIRFVYFGTSLVDGYGKELTGQIATVEEFGAAYETLRKINLRVIEDKTIQYTSGSLDWLDKDFRNWHRVNVPLLKNHETHCLSVIIFE</sequence>
<evidence type="ECO:0000313" key="2">
    <source>
        <dbReference type="Proteomes" id="UP000095347"/>
    </source>
</evidence>
<comment type="caution">
    <text evidence="1">The sequence shown here is derived from an EMBL/GenBank/DDBJ whole genome shotgun (WGS) entry which is preliminary data.</text>
</comment>
<dbReference type="AlphaFoldDB" id="A0A1E5Q5L3"/>
<proteinExistence type="predicted"/>
<keyword evidence="2" id="KW-1185">Reference proteome</keyword>
<dbReference type="Proteomes" id="UP000095347">
    <property type="component" value="Unassembled WGS sequence"/>
</dbReference>
<dbReference type="EMBL" id="MCGG01000054">
    <property type="protein sequence ID" value="OEJ65189.1"/>
    <property type="molecule type" value="Genomic_DNA"/>
</dbReference>
<accession>A0A1E5Q5L3</accession>
<name>A0A1E5Q5L3_9PROT</name>